<name>A0A914DQA0_9BILA</name>
<accession>A0A914DQA0</accession>
<feature type="compositionally biased region" description="Basic and acidic residues" evidence="1">
    <location>
        <begin position="93"/>
        <end position="110"/>
    </location>
</feature>
<sequence length="144" mass="15995">MVEKQTARIQPSIKKSKEADVKKLSIKGVNTDEEEYATKAVNTKHNASLEEDGDSGRASIATSVTSLDTSSLSLYSTTSSLFERMSVSTKEQIQQERKENRIPHNRKLPEPITDRGIAFYAVGVRKDYVRSGCPLADAEYVNEP</sequence>
<organism evidence="2 3">
    <name type="scientific">Acrobeloides nanus</name>
    <dbReference type="NCBI Taxonomy" id="290746"/>
    <lineage>
        <taxon>Eukaryota</taxon>
        <taxon>Metazoa</taxon>
        <taxon>Ecdysozoa</taxon>
        <taxon>Nematoda</taxon>
        <taxon>Chromadorea</taxon>
        <taxon>Rhabditida</taxon>
        <taxon>Tylenchina</taxon>
        <taxon>Cephalobomorpha</taxon>
        <taxon>Cephaloboidea</taxon>
        <taxon>Cephalobidae</taxon>
        <taxon>Acrobeloides</taxon>
    </lineage>
</organism>
<evidence type="ECO:0000313" key="2">
    <source>
        <dbReference type="Proteomes" id="UP000887540"/>
    </source>
</evidence>
<dbReference type="AlphaFoldDB" id="A0A914DQA0"/>
<feature type="region of interest" description="Disordered" evidence="1">
    <location>
        <begin position="85"/>
        <end position="110"/>
    </location>
</feature>
<keyword evidence="2" id="KW-1185">Reference proteome</keyword>
<evidence type="ECO:0000256" key="1">
    <source>
        <dbReference type="SAM" id="MobiDB-lite"/>
    </source>
</evidence>
<proteinExistence type="predicted"/>
<dbReference type="WBParaSite" id="ACRNAN_scaffold3394.g8832.t1">
    <property type="protein sequence ID" value="ACRNAN_scaffold3394.g8832.t1"/>
    <property type="gene ID" value="ACRNAN_scaffold3394.g8832"/>
</dbReference>
<evidence type="ECO:0000313" key="3">
    <source>
        <dbReference type="WBParaSite" id="ACRNAN_scaffold3394.g8832.t1"/>
    </source>
</evidence>
<dbReference type="Proteomes" id="UP000887540">
    <property type="component" value="Unplaced"/>
</dbReference>
<protein>
    <submittedName>
        <fullName evidence="3">Uncharacterized protein</fullName>
    </submittedName>
</protein>
<reference evidence="3" key="1">
    <citation type="submission" date="2022-11" db="UniProtKB">
        <authorList>
            <consortium name="WormBaseParasite"/>
        </authorList>
    </citation>
    <scope>IDENTIFICATION</scope>
</reference>
<feature type="region of interest" description="Disordered" evidence="1">
    <location>
        <begin position="1"/>
        <end position="20"/>
    </location>
</feature>